<reference evidence="1" key="1">
    <citation type="journal article" date="2015" name="Nature">
        <title>Complex archaea that bridge the gap between prokaryotes and eukaryotes.</title>
        <authorList>
            <person name="Spang A."/>
            <person name="Saw J.H."/>
            <person name="Jorgensen S.L."/>
            <person name="Zaremba-Niedzwiedzka K."/>
            <person name="Martijn J."/>
            <person name="Lind A.E."/>
            <person name="van Eijk R."/>
            <person name="Schleper C."/>
            <person name="Guy L."/>
            <person name="Ettema T.J."/>
        </authorList>
    </citation>
    <scope>NUCLEOTIDE SEQUENCE</scope>
</reference>
<organism evidence="1">
    <name type="scientific">marine sediment metagenome</name>
    <dbReference type="NCBI Taxonomy" id="412755"/>
    <lineage>
        <taxon>unclassified sequences</taxon>
        <taxon>metagenomes</taxon>
        <taxon>ecological metagenomes</taxon>
    </lineage>
</organism>
<dbReference type="EMBL" id="LAZR01015984">
    <property type="protein sequence ID" value="KKM06483.1"/>
    <property type="molecule type" value="Genomic_DNA"/>
</dbReference>
<dbReference type="AlphaFoldDB" id="A0A0F9K5K8"/>
<evidence type="ECO:0000313" key="1">
    <source>
        <dbReference type="EMBL" id="KKM06483.1"/>
    </source>
</evidence>
<sequence>MHAIFEAFQKLENNINYGTAIEIHESLALLRFRILEYAQLVYPKEYPKEDK</sequence>
<name>A0A0F9K5K8_9ZZZZ</name>
<protein>
    <submittedName>
        <fullName evidence="1">Uncharacterized protein</fullName>
    </submittedName>
</protein>
<comment type="caution">
    <text evidence="1">The sequence shown here is derived from an EMBL/GenBank/DDBJ whole genome shotgun (WGS) entry which is preliminary data.</text>
</comment>
<proteinExistence type="predicted"/>
<gene>
    <name evidence="1" type="ORF">LCGC14_1743550</name>
</gene>
<accession>A0A0F9K5K8</accession>